<evidence type="ECO:0000313" key="6">
    <source>
        <dbReference type="Proteomes" id="UP001212152"/>
    </source>
</evidence>
<feature type="transmembrane region" description="Helical" evidence="3">
    <location>
        <begin position="335"/>
        <end position="353"/>
    </location>
</feature>
<accession>A0AAD5TMZ4</accession>
<keyword evidence="3" id="KW-1133">Transmembrane helix</keyword>
<feature type="transmembrane region" description="Helical" evidence="3">
    <location>
        <begin position="303"/>
        <end position="329"/>
    </location>
</feature>
<evidence type="ECO:0000256" key="3">
    <source>
        <dbReference type="SAM" id="Phobius"/>
    </source>
</evidence>
<name>A0AAD5TMZ4_9FUNG</name>
<keyword evidence="3" id="KW-0472">Membrane</keyword>
<dbReference type="EMBL" id="JADGJQ010000018">
    <property type="protein sequence ID" value="KAJ3180007.1"/>
    <property type="molecule type" value="Genomic_DNA"/>
</dbReference>
<feature type="transmembrane region" description="Helical" evidence="3">
    <location>
        <begin position="800"/>
        <end position="822"/>
    </location>
</feature>
<gene>
    <name evidence="5" type="primary">PTCH2</name>
    <name evidence="5" type="ORF">HDU87_002230</name>
</gene>
<protein>
    <submittedName>
        <fullName evidence="5">Protein patched 2</fullName>
    </submittedName>
</protein>
<keyword evidence="3" id="KW-0812">Transmembrane</keyword>
<dbReference type="Proteomes" id="UP001212152">
    <property type="component" value="Unassembled WGS sequence"/>
</dbReference>
<dbReference type="AlphaFoldDB" id="A0AAD5TMZ4"/>
<feature type="transmembrane region" description="Helical" evidence="3">
    <location>
        <begin position="374"/>
        <end position="397"/>
    </location>
</feature>
<dbReference type="SUPFAM" id="SSF82866">
    <property type="entry name" value="Multidrug efflux transporter AcrB transmembrane domain"/>
    <property type="match status" value="2"/>
</dbReference>
<feature type="transmembrane region" description="Helical" evidence="3">
    <location>
        <begin position="683"/>
        <end position="700"/>
    </location>
</feature>
<comment type="similarity">
    <text evidence="1">Belongs to the patched family.</text>
</comment>
<feature type="transmembrane region" description="Helical" evidence="3">
    <location>
        <begin position="403"/>
        <end position="428"/>
    </location>
</feature>
<reference evidence="5" key="1">
    <citation type="submission" date="2020-05" db="EMBL/GenBank/DDBJ databases">
        <title>Phylogenomic resolution of chytrid fungi.</title>
        <authorList>
            <person name="Stajich J.E."/>
            <person name="Amses K."/>
            <person name="Simmons R."/>
            <person name="Seto K."/>
            <person name="Myers J."/>
            <person name="Bonds A."/>
            <person name="Quandt C.A."/>
            <person name="Barry K."/>
            <person name="Liu P."/>
            <person name="Grigoriev I."/>
            <person name="Longcore J.E."/>
            <person name="James T.Y."/>
        </authorList>
    </citation>
    <scope>NUCLEOTIDE SEQUENCE</scope>
    <source>
        <strain evidence="5">JEL0379</strain>
    </source>
</reference>
<dbReference type="InterPro" id="IPR000731">
    <property type="entry name" value="SSD"/>
</dbReference>
<evidence type="ECO:0000256" key="1">
    <source>
        <dbReference type="ARBA" id="ARBA00005585"/>
    </source>
</evidence>
<feature type="transmembrane region" description="Helical" evidence="3">
    <location>
        <begin position="273"/>
        <end position="291"/>
    </location>
</feature>
<evidence type="ECO:0000259" key="4">
    <source>
        <dbReference type="PROSITE" id="PS50156"/>
    </source>
</evidence>
<dbReference type="InterPro" id="IPR053958">
    <property type="entry name" value="HMGCR/SNAP/NPC1-like_SSD"/>
</dbReference>
<dbReference type="GO" id="GO:0016020">
    <property type="term" value="C:membrane"/>
    <property type="evidence" value="ECO:0007669"/>
    <property type="project" value="TreeGrafter"/>
</dbReference>
<feature type="transmembrane region" description="Helical" evidence="3">
    <location>
        <begin position="733"/>
        <end position="753"/>
    </location>
</feature>
<feature type="transmembrane region" description="Helical" evidence="3">
    <location>
        <begin position="828"/>
        <end position="851"/>
    </location>
</feature>
<feature type="region of interest" description="Disordered" evidence="2">
    <location>
        <begin position="769"/>
        <end position="791"/>
    </location>
</feature>
<evidence type="ECO:0000256" key="2">
    <source>
        <dbReference type="SAM" id="MobiDB-lite"/>
    </source>
</evidence>
<feature type="transmembrane region" description="Helical" evidence="3">
    <location>
        <begin position="478"/>
        <end position="498"/>
    </location>
</feature>
<dbReference type="Gene3D" id="1.20.1640.10">
    <property type="entry name" value="Multidrug efflux transporter AcrB transmembrane domain"/>
    <property type="match status" value="1"/>
</dbReference>
<feature type="transmembrane region" description="Helical" evidence="3">
    <location>
        <begin position="707"/>
        <end position="727"/>
    </location>
</feature>
<sequence>MLSISLRVQAALLYVATGLARVLCVHPKRCIAATLSCAVFLSLGVFRVRLLIDPVALLNDYTSPVEPQFPAEFKDQGGISFVLQPAASGQNVLNKHFLGSMMKLSSGIMAMPSEYNGQSFTLGDFCTKGVDSKGRIACLTDDPTANFWDSLEALNNDPRIERTLSLFHSGICGLSGTASSSTFGGLTYRDGPDKSPQIVEYAASLRYSVPMLGTEAGTEKAGAADAWEATAMEFLQNSDSEGKALPDGEAYRVYYLTTTSITEELRGSVIETVWLFIAGILIMLLYLSAALGRFNRVDSSVGFTLFALANSVLGMAAGIGLTSALGVALNPLTLGVLPFLVFGVALDNVFLLSRQFNAAEGDLSYRMRYTYKTIGYALVTTNMEMVLGLFLACIIPMNLIRAMCMMCAATLVVNTAMLLTSVSAAMILDERRRKENRLDLFCWLSAPTRHLPSGPRWLDVQLGKIYASLIGGPRIKWGVVYAFIALLAITPAGIVHIVEDLQPSLLCKSNGLVAGYFDAVARDYKGSSSFTAFVSDPDQLSVSARANALQLQAALGESAFTSGEPTHWLSPFLTWLRLASSHTHELVDNEPPQDKIEPWVREFLNDTTYGGACLQSMVLWQDDKVIGSKMLGGYSYHDTVPKYAPAVKDVKRIVGAATIQASSSASIDPIALLFDAMRPKTPLAFFLFILGMVPANLVLFGNWVSTLCSVPIFVGTVLVLLASLPVLRAEMNPFATVIILISMAFAADCMGYVQKAYLEAVGNQDSESSSVTSWSSDATEQDPTRTQAPRSREQWYTKTAVSLTYSLIGTLISALPLTLSPIAVVSKLFFRVFLTAAVVAWFGSLVVYPNLLEIFGFRVKKGKARSADMSGSRKVKYILLTRESAEL</sequence>
<keyword evidence="6" id="KW-1185">Reference proteome</keyword>
<dbReference type="Pfam" id="PF12349">
    <property type="entry name" value="Sterol-sensing"/>
    <property type="match status" value="1"/>
</dbReference>
<dbReference type="InterPro" id="IPR051697">
    <property type="entry name" value="Patched_domain-protein"/>
</dbReference>
<feature type="domain" description="SSD" evidence="4">
    <location>
        <begin position="272"/>
        <end position="428"/>
    </location>
</feature>
<evidence type="ECO:0000313" key="5">
    <source>
        <dbReference type="EMBL" id="KAJ3180007.1"/>
    </source>
</evidence>
<proteinExistence type="inferred from homology"/>
<dbReference type="PROSITE" id="PS50156">
    <property type="entry name" value="SSD"/>
    <property type="match status" value="1"/>
</dbReference>
<comment type="caution">
    <text evidence="5">The sequence shown here is derived from an EMBL/GenBank/DDBJ whole genome shotgun (WGS) entry which is preliminary data.</text>
</comment>
<organism evidence="5 6">
    <name type="scientific">Geranomyces variabilis</name>
    <dbReference type="NCBI Taxonomy" id="109894"/>
    <lineage>
        <taxon>Eukaryota</taxon>
        <taxon>Fungi</taxon>
        <taxon>Fungi incertae sedis</taxon>
        <taxon>Chytridiomycota</taxon>
        <taxon>Chytridiomycota incertae sedis</taxon>
        <taxon>Chytridiomycetes</taxon>
        <taxon>Spizellomycetales</taxon>
        <taxon>Powellomycetaceae</taxon>
        <taxon>Geranomyces</taxon>
    </lineage>
</organism>
<dbReference type="PANTHER" id="PTHR10796:SF92">
    <property type="entry name" value="PATCHED-RELATED, ISOFORM A"/>
    <property type="match status" value="1"/>
</dbReference>
<dbReference type="PANTHER" id="PTHR10796">
    <property type="entry name" value="PATCHED-RELATED"/>
    <property type="match status" value="1"/>
</dbReference>